<dbReference type="Proteomes" id="UP000785679">
    <property type="component" value="Unassembled WGS sequence"/>
</dbReference>
<reference evidence="1" key="1">
    <citation type="submission" date="2019-06" db="EMBL/GenBank/DDBJ databases">
        <authorList>
            <person name="Zheng W."/>
        </authorList>
    </citation>
    <scope>NUCLEOTIDE SEQUENCE</scope>
    <source>
        <strain evidence="1">QDHG01</strain>
    </source>
</reference>
<evidence type="ECO:0000313" key="1">
    <source>
        <dbReference type="EMBL" id="TNV88010.1"/>
    </source>
</evidence>
<sequence>MTRGWHEQHSLHSCFEELTESSETAIKVFKSLLCLGNPSVKAHKEGNRGWKPITPPYKKQWRLDSGEYP</sequence>
<accession>A0A8J8TAV0</accession>
<keyword evidence="2" id="KW-1185">Reference proteome</keyword>
<organism evidence="1 2">
    <name type="scientific">Halteria grandinella</name>
    <dbReference type="NCBI Taxonomy" id="5974"/>
    <lineage>
        <taxon>Eukaryota</taxon>
        <taxon>Sar</taxon>
        <taxon>Alveolata</taxon>
        <taxon>Ciliophora</taxon>
        <taxon>Intramacronucleata</taxon>
        <taxon>Spirotrichea</taxon>
        <taxon>Stichotrichia</taxon>
        <taxon>Sporadotrichida</taxon>
        <taxon>Halteriidae</taxon>
        <taxon>Halteria</taxon>
    </lineage>
</organism>
<comment type="caution">
    <text evidence="1">The sequence shown here is derived from an EMBL/GenBank/DDBJ whole genome shotgun (WGS) entry which is preliminary data.</text>
</comment>
<dbReference type="AlphaFoldDB" id="A0A8J8TAV0"/>
<dbReference type="EMBL" id="RRYP01000095">
    <property type="protein sequence ID" value="TNV88010.1"/>
    <property type="molecule type" value="Genomic_DNA"/>
</dbReference>
<protein>
    <submittedName>
        <fullName evidence="1">Uncharacterized protein</fullName>
    </submittedName>
</protein>
<name>A0A8J8TAV0_HALGN</name>
<proteinExistence type="predicted"/>
<evidence type="ECO:0000313" key="2">
    <source>
        <dbReference type="Proteomes" id="UP000785679"/>
    </source>
</evidence>
<gene>
    <name evidence="1" type="ORF">FGO68_gene16668</name>
</gene>